<protein>
    <submittedName>
        <fullName evidence="3">CKK domain-containing protein</fullName>
    </submittedName>
</protein>
<dbReference type="AlphaFoldDB" id="A0A0N5CPD6"/>
<gene>
    <name evidence="1" type="ORF">TCLT_LOCUS2076</name>
</gene>
<proteinExistence type="predicted"/>
<evidence type="ECO:0000313" key="2">
    <source>
        <dbReference type="Proteomes" id="UP000276776"/>
    </source>
</evidence>
<evidence type="ECO:0000313" key="3">
    <source>
        <dbReference type="WBParaSite" id="TCLT_0000207501-mRNA-1"/>
    </source>
</evidence>
<dbReference type="WBParaSite" id="TCLT_0000207501-mRNA-1">
    <property type="protein sequence ID" value="TCLT_0000207501-mRNA-1"/>
    <property type="gene ID" value="TCLT_0000207501"/>
</dbReference>
<sequence length="181" mass="20341">MPRRRGEYALVKSTSFTLFPVLGNINSKEDANLKKTKQKLTNSGSTSVDYTFISNIACKELSSVSKENCKERKIDAKLSDNRGFCKFFLRSSSDNHQEFWSSKSSQNRTSSYDSFRNPLKNSLGKIKLRATSRSCVKQETTTSSVKVISVMNLKSDNCNGHSRDVQGKMHKSKSGALIFFL</sequence>
<reference evidence="1 2" key="2">
    <citation type="submission" date="2018-11" db="EMBL/GenBank/DDBJ databases">
        <authorList>
            <consortium name="Pathogen Informatics"/>
        </authorList>
    </citation>
    <scope>NUCLEOTIDE SEQUENCE [LARGE SCALE GENOMIC DNA]</scope>
</reference>
<name>A0A0N5CPD6_THECL</name>
<dbReference type="EMBL" id="UYYF01000355">
    <property type="protein sequence ID" value="VDM97832.1"/>
    <property type="molecule type" value="Genomic_DNA"/>
</dbReference>
<evidence type="ECO:0000313" key="1">
    <source>
        <dbReference type="EMBL" id="VDM97832.1"/>
    </source>
</evidence>
<dbReference type="Proteomes" id="UP000276776">
    <property type="component" value="Unassembled WGS sequence"/>
</dbReference>
<reference evidence="3" key="1">
    <citation type="submission" date="2017-02" db="UniProtKB">
        <authorList>
            <consortium name="WormBaseParasite"/>
        </authorList>
    </citation>
    <scope>IDENTIFICATION</scope>
</reference>
<organism evidence="3">
    <name type="scientific">Thelazia callipaeda</name>
    <name type="common">Oriental eyeworm</name>
    <name type="synonym">Parasitic nematode</name>
    <dbReference type="NCBI Taxonomy" id="103827"/>
    <lineage>
        <taxon>Eukaryota</taxon>
        <taxon>Metazoa</taxon>
        <taxon>Ecdysozoa</taxon>
        <taxon>Nematoda</taxon>
        <taxon>Chromadorea</taxon>
        <taxon>Rhabditida</taxon>
        <taxon>Spirurina</taxon>
        <taxon>Spiruromorpha</taxon>
        <taxon>Thelazioidea</taxon>
        <taxon>Thelaziidae</taxon>
        <taxon>Thelazia</taxon>
    </lineage>
</organism>
<accession>A0A0N5CPD6</accession>
<keyword evidence="2" id="KW-1185">Reference proteome</keyword>
<dbReference type="OrthoDB" id="5864010at2759"/>